<dbReference type="InterPro" id="IPR001128">
    <property type="entry name" value="Cyt_P450"/>
</dbReference>
<dbReference type="HOGENOM" id="CLU_001570_14_11_1"/>
<evidence type="ECO:0000256" key="3">
    <source>
        <dbReference type="ARBA" id="ARBA00022617"/>
    </source>
</evidence>
<evidence type="ECO:0000256" key="6">
    <source>
        <dbReference type="ARBA" id="ARBA00023004"/>
    </source>
</evidence>
<evidence type="ECO:0000256" key="7">
    <source>
        <dbReference type="ARBA" id="ARBA00023033"/>
    </source>
</evidence>
<dbReference type="InterPro" id="IPR002401">
    <property type="entry name" value="Cyt_P450_E_grp-I"/>
</dbReference>
<dbReference type="GO" id="GO:0004497">
    <property type="term" value="F:monooxygenase activity"/>
    <property type="evidence" value="ECO:0007669"/>
    <property type="project" value="UniProtKB-KW"/>
</dbReference>
<dbReference type="CDD" id="cd11058">
    <property type="entry name" value="CYP60B-like"/>
    <property type="match status" value="1"/>
</dbReference>
<keyword evidence="7 9" id="KW-0503">Monooxygenase</keyword>
<keyword evidence="6 8" id="KW-0408">Iron</keyword>
<dbReference type="GO" id="GO:0005506">
    <property type="term" value="F:iron ion binding"/>
    <property type="evidence" value="ECO:0007669"/>
    <property type="project" value="InterPro"/>
</dbReference>
<dbReference type="GO" id="GO:0009403">
    <property type="term" value="P:toxin biosynthetic process"/>
    <property type="evidence" value="ECO:0007669"/>
    <property type="project" value="UniProtKB-ARBA"/>
</dbReference>
<dbReference type="Proteomes" id="UP000023758">
    <property type="component" value="Unassembled WGS sequence"/>
</dbReference>
<dbReference type="InterPro" id="IPR017972">
    <property type="entry name" value="Cyt_P450_CS"/>
</dbReference>
<dbReference type="InterPro" id="IPR050121">
    <property type="entry name" value="Cytochrome_P450_monoxygenase"/>
</dbReference>
<keyword evidence="3 8" id="KW-0349">Heme</keyword>
<evidence type="ECO:0000256" key="5">
    <source>
        <dbReference type="ARBA" id="ARBA00023002"/>
    </source>
</evidence>
<dbReference type="Pfam" id="PF00067">
    <property type="entry name" value="p450"/>
    <property type="match status" value="1"/>
</dbReference>
<evidence type="ECO:0000256" key="4">
    <source>
        <dbReference type="ARBA" id="ARBA00022723"/>
    </source>
</evidence>
<evidence type="ECO:0000256" key="8">
    <source>
        <dbReference type="PIRSR" id="PIRSR602401-1"/>
    </source>
</evidence>
<dbReference type="InterPro" id="IPR036396">
    <property type="entry name" value="Cyt_P450_sf"/>
</dbReference>
<organism evidence="10">
    <name type="scientific">Trichophyton rubrum CBS 288.86</name>
    <dbReference type="NCBI Taxonomy" id="1215330"/>
    <lineage>
        <taxon>Eukaryota</taxon>
        <taxon>Fungi</taxon>
        <taxon>Dikarya</taxon>
        <taxon>Ascomycota</taxon>
        <taxon>Pezizomycotina</taxon>
        <taxon>Eurotiomycetes</taxon>
        <taxon>Eurotiomycetidae</taxon>
        <taxon>Onygenales</taxon>
        <taxon>Arthrodermataceae</taxon>
        <taxon>Trichophyton</taxon>
    </lineage>
</organism>
<dbReference type="PRINTS" id="PR00385">
    <property type="entry name" value="P450"/>
</dbReference>
<dbReference type="GO" id="GO:0020037">
    <property type="term" value="F:heme binding"/>
    <property type="evidence" value="ECO:0007669"/>
    <property type="project" value="InterPro"/>
</dbReference>
<comment type="cofactor">
    <cofactor evidence="1 8">
        <name>heme</name>
        <dbReference type="ChEBI" id="CHEBI:30413"/>
    </cofactor>
</comment>
<evidence type="ECO:0000313" key="10">
    <source>
        <dbReference type="EMBL" id="EZF53112.1"/>
    </source>
</evidence>
<dbReference type="PRINTS" id="PR00463">
    <property type="entry name" value="EP450I"/>
</dbReference>
<keyword evidence="4 8" id="KW-0479">Metal-binding</keyword>
<proteinExistence type="inferred from homology"/>
<dbReference type="FunFam" id="1.10.630.10:FF:000047">
    <property type="entry name" value="Cytochrome P450 monooxygenase"/>
    <property type="match status" value="1"/>
</dbReference>
<dbReference type="OrthoDB" id="1470350at2759"/>
<evidence type="ECO:0000256" key="2">
    <source>
        <dbReference type="ARBA" id="ARBA00010617"/>
    </source>
</evidence>
<accession>A0A022W443</accession>
<comment type="similarity">
    <text evidence="2 9">Belongs to the cytochrome P450 family.</text>
</comment>
<protein>
    <recommendedName>
        <fullName evidence="11">Cytochrome P450 monooxygenase</fullName>
    </recommendedName>
</protein>
<evidence type="ECO:0000256" key="9">
    <source>
        <dbReference type="RuleBase" id="RU000461"/>
    </source>
</evidence>
<dbReference type="PROSITE" id="PS00086">
    <property type="entry name" value="CYTOCHROME_P450"/>
    <property type="match status" value="1"/>
</dbReference>
<dbReference type="Gene3D" id="1.10.630.10">
    <property type="entry name" value="Cytochrome P450"/>
    <property type="match status" value="1"/>
</dbReference>
<dbReference type="GO" id="GO:0016705">
    <property type="term" value="F:oxidoreductase activity, acting on paired donors, with incorporation or reduction of molecular oxygen"/>
    <property type="evidence" value="ECO:0007669"/>
    <property type="project" value="InterPro"/>
</dbReference>
<reference evidence="10" key="1">
    <citation type="submission" date="2014-02" db="EMBL/GenBank/DDBJ databases">
        <title>The Genome Sequence of Trichophyton rubrum (morphotype fischeri) CBS 288.86.</title>
        <authorList>
            <consortium name="The Broad Institute Genomics Platform"/>
            <person name="Cuomo C.A."/>
            <person name="White T.C."/>
            <person name="Graser Y."/>
            <person name="Martinez-Rossi N."/>
            <person name="Heitman J."/>
            <person name="Young S.K."/>
            <person name="Zeng Q."/>
            <person name="Gargeya S."/>
            <person name="Abouelleil A."/>
            <person name="Alvarado L."/>
            <person name="Chapman S.B."/>
            <person name="Gainer-Dewar J."/>
            <person name="Goldberg J."/>
            <person name="Griggs A."/>
            <person name="Gujja S."/>
            <person name="Hansen M."/>
            <person name="Howarth C."/>
            <person name="Imamovic A."/>
            <person name="Larimer J."/>
            <person name="Martinez D."/>
            <person name="Murphy C."/>
            <person name="Pearson M.D."/>
            <person name="Persinoti G."/>
            <person name="Poon T."/>
            <person name="Priest M."/>
            <person name="Roberts A.D."/>
            <person name="Saif S."/>
            <person name="Shea T.D."/>
            <person name="Sykes S.N."/>
            <person name="Wortman J."/>
            <person name="Nusbaum C."/>
            <person name="Birren B."/>
        </authorList>
    </citation>
    <scope>NUCLEOTIDE SEQUENCE [LARGE SCALE GENOMIC DNA]</scope>
    <source>
        <strain evidence="10">CBS 288.86</strain>
    </source>
</reference>
<keyword evidence="5 9" id="KW-0560">Oxidoreductase</keyword>
<evidence type="ECO:0000256" key="1">
    <source>
        <dbReference type="ARBA" id="ARBA00001971"/>
    </source>
</evidence>
<dbReference type="AlphaFoldDB" id="A0A022W443"/>
<name>A0A022W443_TRIRU</name>
<dbReference type="PANTHER" id="PTHR24305">
    <property type="entry name" value="CYTOCHROME P450"/>
    <property type="match status" value="1"/>
</dbReference>
<dbReference type="PANTHER" id="PTHR24305:SF210">
    <property type="entry name" value="CYTOCHROME P450 MONOOXYGENASE ASQL-RELATED"/>
    <property type="match status" value="1"/>
</dbReference>
<dbReference type="SUPFAM" id="SSF48264">
    <property type="entry name" value="Cytochrome P450"/>
    <property type="match status" value="1"/>
</dbReference>
<feature type="binding site" description="axial binding residue" evidence="8">
    <location>
        <position position="441"/>
    </location>
    <ligand>
        <name>heme</name>
        <dbReference type="ChEBI" id="CHEBI:30413"/>
    </ligand>
    <ligandPart>
        <name>Fe</name>
        <dbReference type="ChEBI" id="CHEBI:18248"/>
    </ligandPart>
</feature>
<evidence type="ECO:0008006" key="11">
    <source>
        <dbReference type="Google" id="ProtNLM"/>
    </source>
</evidence>
<sequence length="497" mass="57180">MFLSFGFLPIVYGLVLFAVAKTVYNLYFHPLRSYPGPWLARASRWYYSYYLKIGRLPHKTKEWHDKYGPCVRIAPDELSYNTAEAWEDICGHRTGTRTESFEKDLTFFPPAPNGVDSIIVAKDDVHRRFRRLLSHPMSDKALNAQQEIITGYVGQLIEELRARSIGEKGGKKGTVDMVRWFNFTSFDILGDLAFGEPFGCLRSGIMHPWIELIFTAIKSVMDMQIIRRVPGLFPMMMTIAGMFQQSQHLQDQFMFCQKKARERLGRETTRPDFMTYILRATEEKGMTQDEIEANAQILIMAGSETTASALSGTLFYLLKSPAVMQKLRKEIESTFQHESDITMRSTQGLEYLNAVLQESMRVYPPVPCTFPRTTPPGGATICGRYVPGGYIVGINQLAAMTSAKNFTDPTKFVPERWLGDERYKNDCKKAYQPFSYGPRNCLGKNLAYAEMRLVLTRLLWNFELELSEESKDWHSRQKVWMMWDKGDLNVKIRPLRP</sequence>
<gene>
    <name evidence="10" type="ORF">H103_03803</name>
</gene>
<dbReference type="EMBL" id="KK207830">
    <property type="protein sequence ID" value="EZF53112.1"/>
    <property type="molecule type" value="Genomic_DNA"/>
</dbReference>